<feature type="coiled-coil region" evidence="1">
    <location>
        <begin position="361"/>
        <end position="395"/>
    </location>
</feature>
<evidence type="ECO:0000313" key="4">
    <source>
        <dbReference type="Proteomes" id="UP000799779"/>
    </source>
</evidence>
<name>A0A6A5WY88_9PLEO</name>
<feature type="coiled-coil region" evidence="1">
    <location>
        <begin position="544"/>
        <end position="571"/>
    </location>
</feature>
<evidence type="ECO:0000313" key="3">
    <source>
        <dbReference type="EMBL" id="KAF2005729.1"/>
    </source>
</evidence>
<reference evidence="3" key="1">
    <citation type="journal article" date="2020" name="Stud. Mycol.">
        <title>101 Dothideomycetes genomes: a test case for predicting lifestyles and emergence of pathogens.</title>
        <authorList>
            <person name="Haridas S."/>
            <person name="Albert R."/>
            <person name="Binder M."/>
            <person name="Bloem J."/>
            <person name="Labutti K."/>
            <person name="Salamov A."/>
            <person name="Andreopoulos B."/>
            <person name="Baker S."/>
            <person name="Barry K."/>
            <person name="Bills G."/>
            <person name="Bluhm B."/>
            <person name="Cannon C."/>
            <person name="Castanera R."/>
            <person name="Culley D."/>
            <person name="Daum C."/>
            <person name="Ezra D."/>
            <person name="Gonzalez J."/>
            <person name="Henrissat B."/>
            <person name="Kuo A."/>
            <person name="Liang C."/>
            <person name="Lipzen A."/>
            <person name="Lutzoni F."/>
            <person name="Magnuson J."/>
            <person name="Mondo S."/>
            <person name="Nolan M."/>
            <person name="Ohm R."/>
            <person name="Pangilinan J."/>
            <person name="Park H.-J."/>
            <person name="Ramirez L."/>
            <person name="Alfaro M."/>
            <person name="Sun H."/>
            <person name="Tritt A."/>
            <person name="Yoshinaga Y."/>
            <person name="Zwiers L.-H."/>
            <person name="Turgeon B."/>
            <person name="Goodwin S."/>
            <person name="Spatafora J."/>
            <person name="Crous P."/>
            <person name="Grigoriev I."/>
        </authorList>
    </citation>
    <scope>NUCLEOTIDE SEQUENCE</scope>
    <source>
        <strain evidence="3">CBS 123094</strain>
    </source>
</reference>
<feature type="coiled-coil region" evidence="1">
    <location>
        <begin position="234"/>
        <end position="324"/>
    </location>
</feature>
<feature type="compositionally biased region" description="Polar residues" evidence="2">
    <location>
        <begin position="1"/>
        <end position="18"/>
    </location>
</feature>
<proteinExistence type="predicted"/>
<keyword evidence="4" id="KW-1185">Reference proteome</keyword>
<protein>
    <submittedName>
        <fullName evidence="3">Uncharacterized protein</fullName>
    </submittedName>
</protein>
<gene>
    <name evidence="3" type="ORF">P154DRAFT_518447</name>
</gene>
<feature type="coiled-coil region" evidence="1">
    <location>
        <begin position="439"/>
        <end position="494"/>
    </location>
</feature>
<keyword evidence="1" id="KW-0175">Coiled coil</keyword>
<organism evidence="3 4">
    <name type="scientific">Amniculicola lignicola CBS 123094</name>
    <dbReference type="NCBI Taxonomy" id="1392246"/>
    <lineage>
        <taxon>Eukaryota</taxon>
        <taxon>Fungi</taxon>
        <taxon>Dikarya</taxon>
        <taxon>Ascomycota</taxon>
        <taxon>Pezizomycotina</taxon>
        <taxon>Dothideomycetes</taxon>
        <taxon>Pleosporomycetidae</taxon>
        <taxon>Pleosporales</taxon>
        <taxon>Amniculicolaceae</taxon>
        <taxon>Amniculicola</taxon>
    </lineage>
</organism>
<sequence>MASNQPHSEVQALSTSELTPGGLTPLPDASEQPDASKQPGASKQSDAFKQPDVSKQLVLAAKTPQQDESEEEVRSSLPRLDIPPGILYQVSILLTQSSQKDVYMNPDVELAMTVLDQMSEKVNGEVKKFDSCVKQPMADIRRKIELHRHLNPDPDFQETLTAINEVFDRLIEDNAERPGFIEQVRNSMQLLCDSVTHGSDNSSEMFAVQKQVHDLKMIITNQQELFKDYKVATKKSQNKRLAEAEEVAARLVMDKAGLQKELNKGVEEIEKSENLVGKLRKDLQQAETRTAETLKAKDGVDVEVRGLKETVNNLQEKLTVAEQNATGHHEAEHHRLTEEVGKEVAKVAGLEKLVNTLEKGGNALKHELKLAKAEIDATKNELKVTRGEAEALKINIADMKKSHAAKIQELSGQNMKLQGKIMETIDNGKKAAEQHAKSHRELTEKVTKLAHLYDDLEEELENNEKARTEVQAENVKLKDENGQLLSTVQELKNSGAVGNGMDPAELEKLLGELEQWKVLARKSYGEYKNTLVLYRGTENVQQVLTTKEEENAALRKHVNELQATIRTMKAEQAVQPVQANGNATAANPSAKYWKDRYESLLQAQIAHR</sequence>
<feature type="region of interest" description="Disordered" evidence="2">
    <location>
        <begin position="1"/>
        <end position="77"/>
    </location>
</feature>
<accession>A0A6A5WY88</accession>
<feature type="compositionally biased region" description="Polar residues" evidence="2">
    <location>
        <begin position="33"/>
        <end position="47"/>
    </location>
</feature>
<dbReference type="EMBL" id="ML977562">
    <property type="protein sequence ID" value="KAF2005729.1"/>
    <property type="molecule type" value="Genomic_DNA"/>
</dbReference>
<dbReference type="Proteomes" id="UP000799779">
    <property type="component" value="Unassembled WGS sequence"/>
</dbReference>
<dbReference type="AlphaFoldDB" id="A0A6A5WY88"/>
<evidence type="ECO:0000256" key="2">
    <source>
        <dbReference type="SAM" id="MobiDB-lite"/>
    </source>
</evidence>
<evidence type="ECO:0000256" key="1">
    <source>
        <dbReference type="SAM" id="Coils"/>
    </source>
</evidence>